<reference evidence="2" key="1">
    <citation type="submission" date="2021-02" db="EMBL/GenBank/DDBJ databases">
        <authorList>
            <person name="Dougan E. K."/>
            <person name="Rhodes N."/>
            <person name="Thang M."/>
            <person name="Chan C."/>
        </authorList>
    </citation>
    <scope>NUCLEOTIDE SEQUENCE</scope>
</reference>
<evidence type="ECO:0000313" key="2">
    <source>
        <dbReference type="EMBL" id="CAE7578184.1"/>
    </source>
</evidence>
<proteinExistence type="predicted"/>
<keyword evidence="3" id="KW-1185">Reference proteome</keyword>
<evidence type="ECO:0000256" key="1">
    <source>
        <dbReference type="SAM" id="MobiDB-lite"/>
    </source>
</evidence>
<comment type="caution">
    <text evidence="2">The sequence shown here is derived from an EMBL/GenBank/DDBJ whole genome shotgun (WGS) entry which is preliminary data.</text>
</comment>
<accession>A0A812UMP3</accession>
<dbReference type="EMBL" id="CAJNIZ010038446">
    <property type="protein sequence ID" value="CAE7578184.1"/>
    <property type="molecule type" value="Genomic_DNA"/>
</dbReference>
<organism evidence="2 3">
    <name type="scientific">Symbiodinium pilosum</name>
    <name type="common">Dinoflagellate</name>
    <dbReference type="NCBI Taxonomy" id="2952"/>
    <lineage>
        <taxon>Eukaryota</taxon>
        <taxon>Sar</taxon>
        <taxon>Alveolata</taxon>
        <taxon>Dinophyceae</taxon>
        <taxon>Suessiales</taxon>
        <taxon>Symbiodiniaceae</taxon>
        <taxon>Symbiodinium</taxon>
    </lineage>
</organism>
<name>A0A812UMP3_SYMPI</name>
<protein>
    <submittedName>
        <fullName evidence="2">SCN11A protein</fullName>
    </submittedName>
</protein>
<feature type="compositionally biased region" description="Polar residues" evidence="1">
    <location>
        <begin position="78"/>
        <end position="110"/>
    </location>
</feature>
<dbReference type="AlphaFoldDB" id="A0A812UMP3"/>
<dbReference type="Proteomes" id="UP000649617">
    <property type="component" value="Unassembled WGS sequence"/>
</dbReference>
<gene>
    <name evidence="2" type="primary">SCN11A</name>
    <name evidence="2" type="ORF">SPIL2461_LOCUS15542</name>
</gene>
<feature type="non-terminal residue" evidence="2">
    <location>
        <position position="1"/>
    </location>
</feature>
<feature type="region of interest" description="Disordered" evidence="1">
    <location>
        <begin position="42"/>
        <end position="120"/>
    </location>
</feature>
<sequence>LTEFIEGAARLRGNAKAIDIWRMETKLEVLFEEVLNRLKANTGAAGEGSADISITGSNGLPEHAENSYSSVEEAFHNSAYQHIKTTSKSRPFNSNPDSHVTPTRSGSPTGQKHLRVFEAQ</sequence>
<evidence type="ECO:0000313" key="3">
    <source>
        <dbReference type="Proteomes" id="UP000649617"/>
    </source>
</evidence>